<sequence length="391" mass="42822">MIDLARARELTPGTANTVHLNNAGASLPSTPVLEATVGHLRLEGEIGGYEAAARAAERVEAAYGSAARLLNCSPDEIAIVDSATRAWDLAFYAIPFRPGDRILTSKAEYASNFIAYLQVARRHGVSVEVVPNDGLGQLSVDALRAMMDERVRLISVTHIPTNGGLVNPAAEIGKIAAEAGVLYLLDACQSVGQIPVDVEQIRCDILSTTGRKYLRAPRGTGLLYVRRSVLDQLDPPFLDLRSARWTAPDRFEIQPGARRFENWEYGVAGRVGLATAIEETLAWGPEDIRDRVYLLGDTLRERLAAIPGCTVRDVGAERCGIVTFTLDGVAAETIKEYLAERRINVSVSRAPSTLLDMTDRDISELVRASVHYYNSEEELARFCEELTRLRT</sequence>
<dbReference type="RefSeq" id="WP_308127404.1">
    <property type="nucleotide sequence ID" value="NZ_JAHKRM010000030.1"/>
</dbReference>
<dbReference type="EMBL" id="JBHUCM010000033">
    <property type="protein sequence ID" value="MFD1542787.1"/>
    <property type="molecule type" value="Genomic_DNA"/>
</dbReference>
<keyword evidence="7" id="KW-1185">Reference proteome</keyword>
<dbReference type="InterPro" id="IPR015421">
    <property type="entry name" value="PyrdxlP-dep_Trfase_major"/>
</dbReference>
<comment type="cofactor">
    <cofactor evidence="1 4">
        <name>pyridoxal 5'-phosphate</name>
        <dbReference type="ChEBI" id="CHEBI:597326"/>
    </cofactor>
</comment>
<keyword evidence="2" id="KW-0663">Pyridoxal phosphate</keyword>
<keyword evidence="6" id="KW-0032">Aminotransferase</keyword>
<protein>
    <submittedName>
        <fullName evidence="6">Aminotransferase class V-fold PLP-dependent enzyme</fullName>
    </submittedName>
</protein>
<dbReference type="PROSITE" id="PS00595">
    <property type="entry name" value="AA_TRANSFER_CLASS_5"/>
    <property type="match status" value="1"/>
</dbReference>
<reference evidence="7" key="1">
    <citation type="journal article" date="2019" name="Int. J. Syst. Evol. Microbiol.">
        <title>The Global Catalogue of Microorganisms (GCM) 10K type strain sequencing project: providing services to taxonomists for standard genome sequencing and annotation.</title>
        <authorList>
            <consortium name="The Broad Institute Genomics Platform"/>
            <consortium name="The Broad Institute Genome Sequencing Center for Infectious Disease"/>
            <person name="Wu L."/>
            <person name="Ma J."/>
        </authorList>
    </citation>
    <scope>NUCLEOTIDE SEQUENCE [LARGE SCALE GENOMIC DNA]</scope>
    <source>
        <strain evidence="7">CGMCC 1.15399</strain>
    </source>
</reference>
<evidence type="ECO:0000313" key="7">
    <source>
        <dbReference type="Proteomes" id="UP001597097"/>
    </source>
</evidence>
<name>A0ABW4GJA0_9ACTN</name>
<dbReference type="SUPFAM" id="SSF53383">
    <property type="entry name" value="PLP-dependent transferases"/>
    <property type="match status" value="1"/>
</dbReference>
<evidence type="ECO:0000256" key="4">
    <source>
        <dbReference type="RuleBase" id="RU004504"/>
    </source>
</evidence>
<dbReference type="Gene3D" id="3.40.640.10">
    <property type="entry name" value="Type I PLP-dependent aspartate aminotransferase-like (Major domain)"/>
    <property type="match status" value="1"/>
</dbReference>
<dbReference type="Gene3D" id="3.90.1150.10">
    <property type="entry name" value="Aspartate Aminotransferase, domain 1"/>
    <property type="match status" value="1"/>
</dbReference>
<organism evidence="6 7">
    <name type="scientific">Nonomuraea guangzhouensis</name>
    <dbReference type="NCBI Taxonomy" id="1291555"/>
    <lineage>
        <taxon>Bacteria</taxon>
        <taxon>Bacillati</taxon>
        <taxon>Actinomycetota</taxon>
        <taxon>Actinomycetes</taxon>
        <taxon>Streptosporangiales</taxon>
        <taxon>Streptosporangiaceae</taxon>
        <taxon>Nonomuraea</taxon>
    </lineage>
</organism>
<dbReference type="Pfam" id="PF00266">
    <property type="entry name" value="Aminotran_5"/>
    <property type="match status" value="1"/>
</dbReference>
<dbReference type="PANTHER" id="PTHR43586">
    <property type="entry name" value="CYSTEINE DESULFURASE"/>
    <property type="match status" value="1"/>
</dbReference>
<evidence type="ECO:0000256" key="1">
    <source>
        <dbReference type="ARBA" id="ARBA00001933"/>
    </source>
</evidence>
<evidence type="ECO:0000313" key="6">
    <source>
        <dbReference type="EMBL" id="MFD1542787.1"/>
    </source>
</evidence>
<comment type="caution">
    <text evidence="6">The sequence shown here is derived from an EMBL/GenBank/DDBJ whole genome shotgun (WGS) entry which is preliminary data.</text>
</comment>
<comment type="similarity">
    <text evidence="3">Belongs to the class-V pyridoxal-phosphate-dependent aminotransferase family.</text>
</comment>
<evidence type="ECO:0000259" key="5">
    <source>
        <dbReference type="Pfam" id="PF00266"/>
    </source>
</evidence>
<proteinExistence type="inferred from homology"/>
<keyword evidence="6" id="KW-0808">Transferase</keyword>
<dbReference type="PANTHER" id="PTHR43586:SF24">
    <property type="entry name" value="BLR4730 PROTEIN"/>
    <property type="match status" value="1"/>
</dbReference>
<dbReference type="Proteomes" id="UP001597097">
    <property type="component" value="Unassembled WGS sequence"/>
</dbReference>
<evidence type="ECO:0000256" key="3">
    <source>
        <dbReference type="RuleBase" id="RU004075"/>
    </source>
</evidence>
<dbReference type="InterPro" id="IPR020578">
    <property type="entry name" value="Aminotrans_V_PyrdxlP_BS"/>
</dbReference>
<gene>
    <name evidence="6" type="ORF">ACFSJ0_37440</name>
</gene>
<dbReference type="InterPro" id="IPR015422">
    <property type="entry name" value="PyrdxlP-dep_Trfase_small"/>
</dbReference>
<dbReference type="GO" id="GO:0008483">
    <property type="term" value="F:transaminase activity"/>
    <property type="evidence" value="ECO:0007669"/>
    <property type="project" value="UniProtKB-KW"/>
</dbReference>
<accession>A0ABW4GJA0</accession>
<dbReference type="InterPro" id="IPR015424">
    <property type="entry name" value="PyrdxlP-dep_Trfase"/>
</dbReference>
<feature type="domain" description="Aminotransferase class V" evidence="5">
    <location>
        <begin position="19"/>
        <end position="382"/>
    </location>
</feature>
<dbReference type="InterPro" id="IPR000192">
    <property type="entry name" value="Aminotrans_V_dom"/>
</dbReference>
<evidence type="ECO:0000256" key="2">
    <source>
        <dbReference type="ARBA" id="ARBA00022898"/>
    </source>
</evidence>